<name>A0ABV6FCC1_9BURK</name>
<organism evidence="2 3">
    <name type="scientific">Massilia consociata</name>
    <dbReference type="NCBI Taxonomy" id="760117"/>
    <lineage>
        <taxon>Bacteria</taxon>
        <taxon>Pseudomonadati</taxon>
        <taxon>Pseudomonadota</taxon>
        <taxon>Betaproteobacteria</taxon>
        <taxon>Burkholderiales</taxon>
        <taxon>Oxalobacteraceae</taxon>
        <taxon>Telluria group</taxon>
        <taxon>Massilia</taxon>
    </lineage>
</organism>
<feature type="transmembrane region" description="Helical" evidence="1">
    <location>
        <begin position="44"/>
        <end position="71"/>
    </location>
</feature>
<keyword evidence="1" id="KW-0812">Transmembrane</keyword>
<sequence>MKSTSPRQARFQSFIADMEVIGRKCHRAVRTGARTLAALRWPSLLGIAIVLACLLTIVPVVLALFVGLLLLKFVAGALFGRRPQQIVE</sequence>
<dbReference type="EMBL" id="JBHLWP010000006">
    <property type="protein sequence ID" value="MFC0251164.1"/>
    <property type="molecule type" value="Genomic_DNA"/>
</dbReference>
<keyword evidence="3" id="KW-1185">Reference proteome</keyword>
<accession>A0ABV6FCC1</accession>
<keyword evidence="1" id="KW-0472">Membrane</keyword>
<proteinExistence type="predicted"/>
<evidence type="ECO:0000313" key="3">
    <source>
        <dbReference type="Proteomes" id="UP001589773"/>
    </source>
</evidence>
<dbReference type="RefSeq" id="WP_379677954.1">
    <property type="nucleotide sequence ID" value="NZ_JBHLWP010000006.1"/>
</dbReference>
<evidence type="ECO:0000313" key="2">
    <source>
        <dbReference type="EMBL" id="MFC0251164.1"/>
    </source>
</evidence>
<keyword evidence="1" id="KW-1133">Transmembrane helix</keyword>
<comment type="caution">
    <text evidence="2">The sequence shown here is derived from an EMBL/GenBank/DDBJ whole genome shotgun (WGS) entry which is preliminary data.</text>
</comment>
<gene>
    <name evidence="2" type="ORF">ACFFJK_04620</name>
</gene>
<reference evidence="2 3" key="1">
    <citation type="submission" date="2024-09" db="EMBL/GenBank/DDBJ databases">
        <authorList>
            <person name="Sun Q."/>
            <person name="Mori K."/>
        </authorList>
    </citation>
    <scope>NUCLEOTIDE SEQUENCE [LARGE SCALE GENOMIC DNA]</scope>
    <source>
        <strain evidence="2 3">CCM 7792</strain>
    </source>
</reference>
<evidence type="ECO:0000256" key="1">
    <source>
        <dbReference type="SAM" id="Phobius"/>
    </source>
</evidence>
<dbReference type="Proteomes" id="UP001589773">
    <property type="component" value="Unassembled WGS sequence"/>
</dbReference>
<protein>
    <submittedName>
        <fullName evidence="2">Uncharacterized protein</fullName>
    </submittedName>
</protein>